<dbReference type="InterPro" id="IPR020565">
    <property type="entry name" value="ImidazoleglycerP_deHydtase_CS"/>
</dbReference>
<dbReference type="SUPFAM" id="SSF54211">
    <property type="entry name" value="Ribosomal protein S5 domain 2-like"/>
    <property type="match status" value="2"/>
</dbReference>
<dbReference type="InterPro" id="IPR038494">
    <property type="entry name" value="IGPD_sf"/>
</dbReference>
<dbReference type="OrthoDB" id="9790411at2"/>
<dbReference type="GO" id="GO:0005737">
    <property type="term" value="C:cytoplasm"/>
    <property type="evidence" value="ECO:0007669"/>
    <property type="project" value="UniProtKB-SubCell"/>
</dbReference>
<dbReference type="FunFam" id="3.30.230.40:FF:000003">
    <property type="entry name" value="Imidazoleglycerol-phosphate dehydratase HisB"/>
    <property type="match status" value="1"/>
</dbReference>
<dbReference type="AlphaFoldDB" id="A0A097AT29"/>
<dbReference type="HOGENOM" id="CLU_044308_3_0_9"/>
<evidence type="ECO:0000256" key="4">
    <source>
        <dbReference type="ARBA" id="ARBA00023102"/>
    </source>
</evidence>
<name>A0A097AT29_THEKI</name>
<evidence type="ECO:0000256" key="2">
    <source>
        <dbReference type="ARBA" id="ARBA00016664"/>
    </source>
</evidence>
<evidence type="ECO:0000256" key="5">
    <source>
        <dbReference type="ARBA" id="ARBA00023239"/>
    </source>
</evidence>
<evidence type="ECO:0000256" key="3">
    <source>
        <dbReference type="ARBA" id="ARBA00022605"/>
    </source>
</evidence>
<dbReference type="PROSITE" id="PS00955">
    <property type="entry name" value="IGP_DEHYDRATASE_2"/>
    <property type="match status" value="1"/>
</dbReference>
<dbReference type="InterPro" id="IPR020568">
    <property type="entry name" value="Ribosomal_Su5_D2-typ_SF"/>
</dbReference>
<dbReference type="eggNOG" id="COG0131">
    <property type="taxonomic scope" value="Bacteria"/>
</dbReference>
<dbReference type="GO" id="GO:0000105">
    <property type="term" value="P:L-histidine biosynthetic process"/>
    <property type="evidence" value="ECO:0007669"/>
    <property type="project" value="UniProtKB-UniRule"/>
</dbReference>
<dbReference type="GO" id="GO:0004424">
    <property type="term" value="F:imidazoleglycerol-phosphate dehydratase activity"/>
    <property type="evidence" value="ECO:0007669"/>
    <property type="project" value="UniProtKB-UniRule"/>
</dbReference>
<protein>
    <recommendedName>
        <fullName evidence="2 6">Imidazoleglycerol-phosphate dehydratase</fullName>
        <shortName evidence="6">IGPD</shortName>
        <ecNumber evidence="6 7">4.2.1.19</ecNumber>
    </recommendedName>
</protein>
<proteinExistence type="inferred from homology"/>
<dbReference type="PANTHER" id="PTHR23133">
    <property type="entry name" value="IMIDAZOLEGLYCEROL-PHOSPHATE DEHYDRATASE HIS7"/>
    <property type="match status" value="1"/>
</dbReference>
<dbReference type="NCBIfam" id="NF002114">
    <property type="entry name" value="PRK00951.2-4"/>
    <property type="match status" value="1"/>
</dbReference>
<comment type="catalytic activity">
    <reaction evidence="6 7">
        <text>D-erythro-1-(imidazol-4-yl)glycerol 3-phosphate = 3-(imidazol-4-yl)-2-oxopropyl phosphate + H2O</text>
        <dbReference type="Rhea" id="RHEA:11040"/>
        <dbReference type="ChEBI" id="CHEBI:15377"/>
        <dbReference type="ChEBI" id="CHEBI:57766"/>
        <dbReference type="ChEBI" id="CHEBI:58278"/>
        <dbReference type="EC" id="4.2.1.19"/>
    </reaction>
</comment>
<reference evidence="9" key="1">
    <citation type="journal article" date="2015" name="Genome Announc.">
        <title>Whole-Genome Sequences of 80 Environmental and Clinical Isolates of Burkholderia pseudomallei.</title>
        <authorList>
            <person name="Johnson S.L."/>
            <person name="Baker A.L."/>
            <person name="Chain P.S."/>
            <person name="Currie B.J."/>
            <person name="Daligault H.E."/>
            <person name="Davenport K.W."/>
            <person name="Davis C.B."/>
            <person name="Inglis T.J."/>
            <person name="Kaestli M."/>
            <person name="Koren S."/>
            <person name="Mayo M."/>
            <person name="Merritt A.J."/>
            <person name="Price E.P."/>
            <person name="Sarovich D.S."/>
            <person name="Warner J."/>
            <person name="Rosovitz M.J."/>
        </authorList>
    </citation>
    <scope>NUCLEOTIDE SEQUENCE [LARGE SCALE GENOMIC DNA]</scope>
    <source>
        <strain evidence="9">DSM 2030</strain>
    </source>
</reference>
<dbReference type="STRING" id="2325.TKV_c18450"/>
<accession>A0A097AT29</accession>
<evidence type="ECO:0000313" key="9">
    <source>
        <dbReference type="Proteomes" id="UP000029669"/>
    </source>
</evidence>
<dbReference type="RefSeq" id="WP_049685645.1">
    <property type="nucleotide sequence ID" value="NZ_CP009170.1"/>
</dbReference>
<comment type="subcellular location">
    <subcellularLocation>
        <location evidence="6 7">Cytoplasm</location>
    </subcellularLocation>
</comment>
<organism evidence="8 9">
    <name type="scientific">Thermoanaerobacter kivui</name>
    <name type="common">Acetogenium kivui</name>
    <dbReference type="NCBI Taxonomy" id="2325"/>
    <lineage>
        <taxon>Bacteria</taxon>
        <taxon>Bacillati</taxon>
        <taxon>Bacillota</taxon>
        <taxon>Clostridia</taxon>
        <taxon>Thermoanaerobacterales</taxon>
        <taxon>Thermoanaerobacteraceae</taxon>
        <taxon>Thermoanaerobacter</taxon>
    </lineage>
</organism>
<dbReference type="InterPro" id="IPR000807">
    <property type="entry name" value="ImidazoleglycerolP_deHydtase"/>
</dbReference>
<dbReference type="KEGG" id="tki:TKV_c18450"/>
<comment type="pathway">
    <text evidence="1 6 7">Amino-acid biosynthesis; L-histidine biosynthesis; L-histidine from 5-phospho-alpha-D-ribose 1-diphosphate: step 6/9.</text>
</comment>
<dbReference type="PROSITE" id="PS00954">
    <property type="entry name" value="IGP_DEHYDRATASE_1"/>
    <property type="match status" value="1"/>
</dbReference>
<comment type="similarity">
    <text evidence="6 7">Belongs to the imidazoleglycerol-phosphate dehydratase family.</text>
</comment>
<keyword evidence="9" id="KW-1185">Reference proteome</keyword>
<dbReference type="CDD" id="cd07914">
    <property type="entry name" value="IGPD"/>
    <property type="match status" value="1"/>
</dbReference>
<dbReference type="Proteomes" id="UP000029669">
    <property type="component" value="Chromosome"/>
</dbReference>
<evidence type="ECO:0000256" key="7">
    <source>
        <dbReference type="RuleBase" id="RU000599"/>
    </source>
</evidence>
<keyword evidence="3 6" id="KW-0028">Amino-acid biosynthesis</keyword>
<gene>
    <name evidence="6 8" type="primary">hisB</name>
    <name evidence="8" type="ORF">TKV_c18450</name>
</gene>
<evidence type="ECO:0000313" key="8">
    <source>
        <dbReference type="EMBL" id="AIS52995.1"/>
    </source>
</evidence>
<dbReference type="HAMAP" id="MF_00076">
    <property type="entry name" value="HisB"/>
    <property type="match status" value="1"/>
</dbReference>
<dbReference type="PANTHER" id="PTHR23133:SF2">
    <property type="entry name" value="IMIDAZOLEGLYCEROL-PHOSPHATE DEHYDRATASE"/>
    <property type="match status" value="1"/>
</dbReference>
<dbReference type="UniPathway" id="UPA00031">
    <property type="reaction ID" value="UER00011"/>
</dbReference>
<evidence type="ECO:0000256" key="6">
    <source>
        <dbReference type="HAMAP-Rule" id="MF_00076"/>
    </source>
</evidence>
<dbReference type="FunFam" id="3.30.230.40:FF:000001">
    <property type="entry name" value="Imidazoleglycerol-phosphate dehydratase HisB"/>
    <property type="match status" value="1"/>
</dbReference>
<dbReference type="Gene3D" id="3.30.230.40">
    <property type="entry name" value="Imidazole glycerol phosphate dehydratase, domain 1"/>
    <property type="match status" value="2"/>
</dbReference>
<keyword evidence="6" id="KW-0963">Cytoplasm</keyword>
<dbReference type="EC" id="4.2.1.19" evidence="6 7"/>
<keyword evidence="4 6" id="KW-0368">Histidine biosynthesis</keyword>
<dbReference type="NCBIfam" id="NF002111">
    <property type="entry name" value="PRK00951.2-1"/>
    <property type="match status" value="1"/>
</dbReference>
<dbReference type="NCBIfam" id="NF002112">
    <property type="entry name" value="PRK00951.2-2"/>
    <property type="match status" value="1"/>
</dbReference>
<keyword evidence="5 6" id="KW-0456">Lyase</keyword>
<dbReference type="EMBL" id="CP009170">
    <property type="protein sequence ID" value="AIS52995.1"/>
    <property type="molecule type" value="Genomic_DNA"/>
</dbReference>
<dbReference type="Pfam" id="PF00475">
    <property type="entry name" value="IGPD"/>
    <property type="match status" value="1"/>
</dbReference>
<sequence>MRKAEVKRKTRETDIYVELNIDGKGNYDIATGIGFFDHMLSLFARHGLFDLKVVAKGDLEVDTHHTVEDVGIVLGNAFLKAAGDKKSIKRFSTFYVPMDEALVRVSVDISGRPFLYCDLPLKAERVGNFETENVEEFLRAFAYNFGITLHVELLHGSNSHHIIEATFKALGRALDEALKIDEKVEGIPSTKGIL</sequence>
<evidence type="ECO:0000256" key="1">
    <source>
        <dbReference type="ARBA" id="ARBA00005047"/>
    </source>
</evidence>